<dbReference type="PROSITE" id="PS50600">
    <property type="entry name" value="ULP_PROTEASE"/>
    <property type="match status" value="1"/>
</dbReference>
<dbReference type="EMBL" id="HG994367">
    <property type="protein sequence ID" value="CAF1708296.1"/>
    <property type="molecule type" value="Genomic_DNA"/>
</dbReference>
<proteinExistence type="inferred from homology"/>
<reference evidence="6" key="1">
    <citation type="submission" date="2021-01" db="EMBL/GenBank/DDBJ databases">
        <authorList>
            <consortium name="Genoscope - CEA"/>
            <person name="William W."/>
        </authorList>
    </citation>
    <scope>NUCLEOTIDE SEQUENCE</scope>
</reference>
<protein>
    <submittedName>
        <fullName evidence="6">(rape) hypothetical protein</fullName>
    </submittedName>
</protein>
<dbReference type="Pfam" id="PF02902">
    <property type="entry name" value="Peptidase_C48"/>
    <property type="match status" value="1"/>
</dbReference>
<sequence>ALQVWVYTALPELGRRQFKEVILSQLENFPDDLIIIHIFYLLQTRVINFVQKDIGEMFPKWEFDVEDTPAENIIKLMFVVKEDSPRPRKKSRKEASEEASKEAAAVASEEAAVEASEEVHTNVGGLTKEDIKTMFKDIVDAMRKGFGTCLKEIKYLSERVEAVEKKVGITTKRKGASAQNTTPPPKPTLEPGVKLKSCICFVSCMSEHVCFVYSSESVNGMNAGRKSLPEDKGPDKEDARYLEKRDAALELCRAKMIIPNKKLYPGYNHFAPIDKKKLKELADWLKTFIIEYLSIKNHVQVELGDDLPISRLHIDAWINVLRKRYDANPQHFRSERMCFLDHLFAQQWRFNYKDFKDSEPDQNGLGRRLPVNYNDTHWIAMWISILKRHIVVWDSICSSISPEELDVVMESFLYMVPYLLVECASSDKQRAQYSLEPFTYERPTNIPPARAGDCGVYTLNKKDFSKANGKTMRDKMAVDIFQELPDAHEFKNKDNDANLGAYEGRLTVKSSGMLDDLTISSQESLLSSDLLERPSQICLVVQFDKEVDTDKFITQIFNT</sequence>
<gene>
    <name evidence="6" type="ORF">DARMORV10_C03P67950.1</name>
</gene>
<dbReference type="PANTHER" id="PTHR12606:SF136">
    <property type="entry name" value="ULP1 PROTEASE FAMILY PROTEIN"/>
    <property type="match status" value="1"/>
</dbReference>
<dbReference type="SUPFAM" id="SSF54001">
    <property type="entry name" value="Cysteine proteinases"/>
    <property type="match status" value="1"/>
</dbReference>
<dbReference type="Gene3D" id="3.40.395.10">
    <property type="entry name" value="Adenoviral Proteinase, Chain A"/>
    <property type="match status" value="1"/>
</dbReference>
<organism evidence="6">
    <name type="scientific">Brassica napus</name>
    <name type="common">Rape</name>
    <dbReference type="NCBI Taxonomy" id="3708"/>
    <lineage>
        <taxon>Eukaryota</taxon>
        <taxon>Viridiplantae</taxon>
        <taxon>Streptophyta</taxon>
        <taxon>Embryophyta</taxon>
        <taxon>Tracheophyta</taxon>
        <taxon>Spermatophyta</taxon>
        <taxon>Magnoliopsida</taxon>
        <taxon>eudicotyledons</taxon>
        <taxon>Gunneridae</taxon>
        <taxon>Pentapetalae</taxon>
        <taxon>rosids</taxon>
        <taxon>malvids</taxon>
        <taxon>Brassicales</taxon>
        <taxon>Brassicaceae</taxon>
        <taxon>Brassiceae</taxon>
        <taxon>Brassica</taxon>
    </lineage>
</organism>
<evidence type="ECO:0000256" key="2">
    <source>
        <dbReference type="ARBA" id="ARBA00022670"/>
    </source>
</evidence>
<evidence type="ECO:0000256" key="1">
    <source>
        <dbReference type="ARBA" id="ARBA00005234"/>
    </source>
</evidence>
<dbReference type="AlphaFoldDB" id="A0A816IPF9"/>
<dbReference type="InterPro" id="IPR003653">
    <property type="entry name" value="Peptidase_C48_C"/>
</dbReference>
<evidence type="ECO:0000256" key="3">
    <source>
        <dbReference type="ARBA" id="ARBA00022801"/>
    </source>
</evidence>
<keyword evidence="2" id="KW-0645">Protease</keyword>
<name>A0A816IPF9_BRANA</name>
<keyword evidence="4" id="KW-0788">Thiol protease</keyword>
<comment type="similarity">
    <text evidence="1">Belongs to the peptidase C48 family.</text>
</comment>
<feature type="domain" description="Ubiquitin-like protease family profile" evidence="5">
    <location>
        <begin position="293"/>
        <end position="465"/>
    </location>
</feature>
<dbReference type="GO" id="GO:0008234">
    <property type="term" value="F:cysteine-type peptidase activity"/>
    <property type="evidence" value="ECO:0007669"/>
    <property type="project" value="UniProtKB-KW"/>
</dbReference>
<dbReference type="PANTHER" id="PTHR12606">
    <property type="entry name" value="SENTRIN/SUMO-SPECIFIC PROTEASE"/>
    <property type="match status" value="1"/>
</dbReference>
<dbReference type="InterPro" id="IPR038765">
    <property type="entry name" value="Papain-like_cys_pep_sf"/>
</dbReference>
<evidence type="ECO:0000259" key="5">
    <source>
        <dbReference type="PROSITE" id="PS50600"/>
    </source>
</evidence>
<dbReference type="Proteomes" id="UP001295469">
    <property type="component" value="Chromosome C03"/>
</dbReference>
<evidence type="ECO:0000256" key="4">
    <source>
        <dbReference type="ARBA" id="ARBA00022807"/>
    </source>
</evidence>
<dbReference type="GO" id="GO:0006508">
    <property type="term" value="P:proteolysis"/>
    <property type="evidence" value="ECO:0007669"/>
    <property type="project" value="UniProtKB-KW"/>
</dbReference>
<feature type="non-terminal residue" evidence="6">
    <location>
        <position position="559"/>
    </location>
</feature>
<evidence type="ECO:0000313" key="6">
    <source>
        <dbReference type="EMBL" id="CAF1708296.1"/>
    </source>
</evidence>
<keyword evidence="3" id="KW-0378">Hydrolase</keyword>
<accession>A0A816IPF9</accession>